<accession>A0A4Q9H6J6</accession>
<gene>
    <name evidence="1" type="ORF">EYS08_23945</name>
</gene>
<dbReference type="OrthoDB" id="9766750at2"/>
<keyword evidence="2" id="KW-1185">Reference proteome</keyword>
<reference evidence="1 2" key="1">
    <citation type="submission" date="2019-02" db="EMBL/GenBank/DDBJ databases">
        <title>Pedobacter kyonggii whole genome sequence analysis.</title>
        <authorList>
            <person name="Dahal R.H."/>
        </authorList>
    </citation>
    <scope>NUCLEOTIDE SEQUENCE [LARGE SCALE GENOMIC DNA]</scope>
    <source>
        <strain evidence="1 2">K-4-11-1</strain>
    </source>
</reference>
<sequence length="97" mass="10507">MYLYGEGAKGLGGGIAYINGILISLSPTVSAALTYRDFDKDYHSFFNQAVSESSEAVNEKGLYAGLNINPNKHEGTEKVTSFSGLTLKIDQVKHVFT</sequence>
<comment type="caution">
    <text evidence="1">The sequence shown here is derived from an EMBL/GenBank/DDBJ whole genome shotgun (WGS) entry which is preliminary data.</text>
</comment>
<name>A0A4Q9H6J6_9SPHI</name>
<organism evidence="1 2">
    <name type="scientific">Pedobacter kyonggii</name>
    <dbReference type="NCBI Taxonomy" id="1926871"/>
    <lineage>
        <taxon>Bacteria</taxon>
        <taxon>Pseudomonadati</taxon>
        <taxon>Bacteroidota</taxon>
        <taxon>Sphingobacteriia</taxon>
        <taxon>Sphingobacteriales</taxon>
        <taxon>Sphingobacteriaceae</taxon>
        <taxon>Pedobacter</taxon>
    </lineage>
</organism>
<protein>
    <submittedName>
        <fullName evidence="1">Uncharacterized protein</fullName>
    </submittedName>
</protein>
<proteinExistence type="predicted"/>
<dbReference type="RefSeq" id="WP_131032461.1">
    <property type="nucleotide sequence ID" value="NZ_SIXF01000044.1"/>
</dbReference>
<dbReference type="EMBL" id="SIXF01000044">
    <property type="protein sequence ID" value="TBO37003.1"/>
    <property type="molecule type" value="Genomic_DNA"/>
</dbReference>
<dbReference type="Proteomes" id="UP000291819">
    <property type="component" value="Unassembled WGS sequence"/>
</dbReference>
<evidence type="ECO:0000313" key="1">
    <source>
        <dbReference type="EMBL" id="TBO37003.1"/>
    </source>
</evidence>
<evidence type="ECO:0000313" key="2">
    <source>
        <dbReference type="Proteomes" id="UP000291819"/>
    </source>
</evidence>
<dbReference type="AlphaFoldDB" id="A0A4Q9H6J6"/>